<dbReference type="GO" id="GO:0050661">
    <property type="term" value="F:NADP binding"/>
    <property type="evidence" value="ECO:0007669"/>
    <property type="project" value="InterPro"/>
</dbReference>
<dbReference type="FunFam" id="3.30.360.10:FF:000005">
    <property type="entry name" value="Homoserine dehydrogenase"/>
    <property type="match status" value="1"/>
</dbReference>
<name>D8GQF4_CLOLD</name>
<evidence type="ECO:0000256" key="15">
    <source>
        <dbReference type="ARBA" id="ARBA00048841"/>
    </source>
</evidence>
<dbReference type="Pfam" id="PF03447">
    <property type="entry name" value="NAD_binding_3"/>
    <property type="match status" value="1"/>
</dbReference>
<evidence type="ECO:0000256" key="10">
    <source>
        <dbReference type="ARBA" id="ARBA00022857"/>
    </source>
</evidence>
<keyword evidence="9" id="KW-0479">Metal-binding</keyword>
<comment type="pathway">
    <text evidence="2 18">Amino-acid biosynthesis; L-threonine biosynthesis; L-threonine from L-aspartate: step 3/5.</text>
</comment>
<evidence type="ECO:0000256" key="2">
    <source>
        <dbReference type="ARBA" id="ARBA00005056"/>
    </source>
</evidence>
<dbReference type="InterPro" id="IPR002912">
    <property type="entry name" value="ACT_dom"/>
</dbReference>
<dbReference type="InterPro" id="IPR005106">
    <property type="entry name" value="Asp/hSer_DH_NAD-bd"/>
</dbReference>
<keyword evidence="11 18" id="KW-0560">Oxidoreductase</keyword>
<dbReference type="AlphaFoldDB" id="D8GQF4"/>
<dbReference type="STRING" id="748727.CLJU_c10090"/>
<dbReference type="eggNOG" id="COG0460">
    <property type="taxonomic scope" value="Bacteria"/>
</dbReference>
<evidence type="ECO:0000256" key="14">
    <source>
        <dbReference type="ARBA" id="ARBA00023167"/>
    </source>
</evidence>
<dbReference type="InterPro" id="IPR045865">
    <property type="entry name" value="ACT-like_dom_sf"/>
</dbReference>
<dbReference type="Pfam" id="PF00742">
    <property type="entry name" value="Homoserine_dh"/>
    <property type="match status" value="1"/>
</dbReference>
<dbReference type="InterPro" id="IPR001342">
    <property type="entry name" value="HDH_cat"/>
</dbReference>
<feature type="domain" description="ACT" evidence="20">
    <location>
        <begin position="353"/>
        <end position="429"/>
    </location>
</feature>
<dbReference type="Gene3D" id="3.40.50.720">
    <property type="entry name" value="NAD(P)-binding Rossmann-like Domain"/>
    <property type="match status" value="1"/>
</dbReference>
<organism evidence="21 22">
    <name type="scientific">Clostridium ljungdahlii (strain ATCC 55383 / DSM 13528 / PETC)</name>
    <dbReference type="NCBI Taxonomy" id="748727"/>
    <lineage>
        <taxon>Bacteria</taxon>
        <taxon>Bacillati</taxon>
        <taxon>Bacillota</taxon>
        <taxon>Clostridia</taxon>
        <taxon>Eubacteriales</taxon>
        <taxon>Clostridiaceae</taxon>
        <taxon>Clostridium</taxon>
    </lineage>
</organism>
<evidence type="ECO:0000256" key="5">
    <source>
        <dbReference type="ARBA" id="ARBA00013213"/>
    </source>
</evidence>
<feature type="active site" description="Proton donor" evidence="16">
    <location>
        <position position="207"/>
    </location>
</feature>
<feature type="binding site" evidence="17">
    <location>
        <position position="107"/>
    </location>
    <ligand>
        <name>NADPH</name>
        <dbReference type="ChEBI" id="CHEBI:57783"/>
    </ligand>
</feature>
<dbReference type="PANTHER" id="PTHR43331:SF1">
    <property type="entry name" value="HOMOSERINE DEHYDROGENASE"/>
    <property type="match status" value="1"/>
</dbReference>
<dbReference type="Gene3D" id="3.30.360.10">
    <property type="entry name" value="Dihydrodipicolinate Reductase, domain 2"/>
    <property type="match status" value="1"/>
</dbReference>
<feature type="binding site" evidence="17">
    <location>
        <position position="192"/>
    </location>
    <ligand>
        <name>L-homoserine</name>
        <dbReference type="ChEBI" id="CHEBI:57476"/>
    </ligand>
</feature>
<evidence type="ECO:0000259" key="20">
    <source>
        <dbReference type="PROSITE" id="PS51671"/>
    </source>
</evidence>
<evidence type="ECO:0000256" key="1">
    <source>
        <dbReference type="ARBA" id="ARBA00001920"/>
    </source>
</evidence>
<evidence type="ECO:0000256" key="7">
    <source>
        <dbReference type="ARBA" id="ARBA00022605"/>
    </source>
</evidence>
<dbReference type="PROSITE" id="PS51671">
    <property type="entry name" value="ACT"/>
    <property type="match status" value="1"/>
</dbReference>
<comment type="catalytic activity">
    <reaction evidence="15">
        <text>L-homoserine + NADP(+) = L-aspartate 4-semialdehyde + NADPH + H(+)</text>
        <dbReference type="Rhea" id="RHEA:15761"/>
        <dbReference type="ChEBI" id="CHEBI:15378"/>
        <dbReference type="ChEBI" id="CHEBI:57476"/>
        <dbReference type="ChEBI" id="CHEBI:57783"/>
        <dbReference type="ChEBI" id="CHEBI:58349"/>
        <dbReference type="ChEBI" id="CHEBI:537519"/>
        <dbReference type="EC" id="1.1.1.3"/>
    </reaction>
    <physiologicalReaction direction="right-to-left" evidence="15">
        <dbReference type="Rhea" id="RHEA:15763"/>
    </physiologicalReaction>
</comment>
<comment type="pathway">
    <text evidence="3 18">Amino-acid biosynthesis; L-methionine biosynthesis via de novo pathway; L-homoserine from L-aspartate: step 3/3.</text>
</comment>
<comment type="similarity">
    <text evidence="4 19">Belongs to the homoserine dehydrogenase family.</text>
</comment>
<evidence type="ECO:0000313" key="22">
    <source>
        <dbReference type="Proteomes" id="UP000001656"/>
    </source>
</evidence>
<keyword evidence="13" id="KW-0915">Sodium</keyword>
<keyword evidence="7 18" id="KW-0028">Amino-acid biosynthesis</keyword>
<keyword evidence="14 18" id="KW-0486">Methionine biosynthesis</keyword>
<accession>D8GQF4</accession>
<proteinExistence type="inferred from homology"/>
<reference evidence="21 22" key="1">
    <citation type="journal article" date="2010" name="Proc. Natl. Acad. Sci. U.S.A.">
        <title>Clostridium ljungdahlii represents a microbial production platform based on syngas.</title>
        <authorList>
            <person name="Kopke M."/>
            <person name="Held C."/>
            <person name="Hujer S."/>
            <person name="Liesegang H."/>
            <person name="Wiezer A."/>
            <person name="Wollherr A."/>
            <person name="Ehrenreich A."/>
            <person name="Liebl W."/>
            <person name="Gottschalk G."/>
            <person name="Durre P."/>
        </authorList>
    </citation>
    <scope>NUCLEOTIDE SEQUENCE [LARGE SCALE GENOMIC DNA]</scope>
    <source>
        <strain evidence="22">ATCC 55383 / DSM 13528 / PETC</strain>
    </source>
</reference>
<dbReference type="InterPro" id="IPR016204">
    <property type="entry name" value="HDH"/>
</dbReference>
<dbReference type="Gene3D" id="3.30.70.260">
    <property type="match status" value="1"/>
</dbReference>
<evidence type="ECO:0000256" key="18">
    <source>
        <dbReference type="RuleBase" id="RU000579"/>
    </source>
</evidence>
<comment type="cofactor">
    <cofactor evidence="1">
        <name>a metal cation</name>
        <dbReference type="ChEBI" id="CHEBI:25213"/>
    </cofactor>
</comment>
<evidence type="ECO:0000256" key="4">
    <source>
        <dbReference type="ARBA" id="ARBA00006753"/>
    </source>
</evidence>
<dbReference type="UniPathway" id="UPA00050">
    <property type="reaction ID" value="UER00063"/>
</dbReference>
<dbReference type="GO" id="GO:0046872">
    <property type="term" value="F:metal ion binding"/>
    <property type="evidence" value="ECO:0007669"/>
    <property type="project" value="UniProtKB-KW"/>
</dbReference>
<evidence type="ECO:0000256" key="19">
    <source>
        <dbReference type="RuleBase" id="RU004171"/>
    </source>
</evidence>
<evidence type="ECO:0000256" key="9">
    <source>
        <dbReference type="ARBA" id="ARBA00022723"/>
    </source>
</evidence>
<dbReference type="GO" id="GO:0009088">
    <property type="term" value="P:threonine biosynthetic process"/>
    <property type="evidence" value="ECO:0007669"/>
    <property type="project" value="UniProtKB-UniPathway"/>
</dbReference>
<dbReference type="KEGG" id="clj:CLJU_c10090"/>
<dbReference type="Pfam" id="PF01842">
    <property type="entry name" value="ACT"/>
    <property type="match status" value="1"/>
</dbReference>
<evidence type="ECO:0000256" key="8">
    <source>
        <dbReference type="ARBA" id="ARBA00022697"/>
    </source>
</evidence>
<dbReference type="SUPFAM" id="SSF51735">
    <property type="entry name" value="NAD(P)-binding Rossmann-fold domains"/>
    <property type="match status" value="1"/>
</dbReference>
<gene>
    <name evidence="21" type="primary">hom2</name>
    <name evidence="21" type="ordered locus">CLJU_c10090</name>
</gene>
<evidence type="ECO:0000256" key="3">
    <source>
        <dbReference type="ARBA" id="ARBA00005062"/>
    </source>
</evidence>
<dbReference type="SUPFAM" id="SSF55347">
    <property type="entry name" value="Glyceraldehyde-3-phosphate dehydrogenase-like, C-terminal domain"/>
    <property type="match status" value="1"/>
</dbReference>
<evidence type="ECO:0000256" key="12">
    <source>
        <dbReference type="ARBA" id="ARBA00023027"/>
    </source>
</evidence>
<dbReference type="FunFam" id="3.40.50.720:FF:000062">
    <property type="entry name" value="Homoserine dehydrogenase"/>
    <property type="match status" value="1"/>
</dbReference>
<dbReference type="FunFam" id="3.30.70.260:FF:000030">
    <property type="entry name" value="Homoserine dehydrogenase"/>
    <property type="match status" value="1"/>
</dbReference>
<dbReference type="InterPro" id="IPR036291">
    <property type="entry name" value="NAD(P)-bd_dom_sf"/>
</dbReference>
<evidence type="ECO:0000313" key="21">
    <source>
        <dbReference type="EMBL" id="ADK14077.1"/>
    </source>
</evidence>
<dbReference type="PANTHER" id="PTHR43331">
    <property type="entry name" value="HOMOSERINE DEHYDROGENASE"/>
    <property type="match status" value="1"/>
</dbReference>
<dbReference type="NCBIfam" id="NF004976">
    <property type="entry name" value="PRK06349.1"/>
    <property type="match status" value="1"/>
</dbReference>
<sequence>MEMKKVRIALMGLGNVGAGVWTILNSNKKEIMKRSGYEVEVAKILVRDRNKQRDVEVPDEIVTTDFNDILEDDSIKIVVEVMGGINPAREYMLKCMDRKKQIVTANKMLLATGGDELFEKADSKGVMFNYEASVAGGIPIINGIDESLTANKIEELYGIVNGTTNYILTKMQLEKLDFDVALKQAQDMGYAEADPTSDIEGFDAQYKLAILSSLAFGTKINVDNVYREGITKIKSIDIRYAKKFNMVIKLLAIAKENEGKLELKVHPTMIPESHPLANVYDSFNAIFIKGNAVGDLMFYGRGAGSLPTGSAVVSDIIAILRSNVDIENFNSVVKNNLWHRKIKDIKDCASKFYIRLSVMDQSGVLGEITTILGKHNVSLRSVMQKGREESKDKVTIVLITHKIEEAEINSAIEEIINLKSVMQIDNIIRIEDFK</sequence>
<evidence type="ECO:0000256" key="11">
    <source>
        <dbReference type="ARBA" id="ARBA00023002"/>
    </source>
</evidence>
<dbReference type="GO" id="GO:0004412">
    <property type="term" value="F:homoserine dehydrogenase activity"/>
    <property type="evidence" value="ECO:0007669"/>
    <property type="project" value="UniProtKB-EC"/>
</dbReference>
<dbReference type="CDD" id="cd04881">
    <property type="entry name" value="ACT_HSDH-Hom"/>
    <property type="match status" value="1"/>
</dbReference>
<evidence type="ECO:0000256" key="6">
    <source>
        <dbReference type="ARBA" id="ARBA00013376"/>
    </source>
</evidence>
<dbReference type="GO" id="GO:0009086">
    <property type="term" value="P:methionine biosynthetic process"/>
    <property type="evidence" value="ECO:0007669"/>
    <property type="project" value="UniProtKB-KW"/>
</dbReference>
<evidence type="ECO:0000256" key="16">
    <source>
        <dbReference type="PIRSR" id="PIRSR000098-1"/>
    </source>
</evidence>
<keyword evidence="12" id="KW-0520">NAD</keyword>
<dbReference type="Proteomes" id="UP000001656">
    <property type="component" value="Chromosome"/>
</dbReference>
<evidence type="ECO:0000256" key="13">
    <source>
        <dbReference type="ARBA" id="ARBA00023053"/>
    </source>
</evidence>
<dbReference type="InterPro" id="IPR019811">
    <property type="entry name" value="HDH_CS"/>
</dbReference>
<keyword evidence="10 17" id="KW-0521">NADP</keyword>
<dbReference type="EMBL" id="CP001666">
    <property type="protein sequence ID" value="ADK14077.1"/>
    <property type="molecule type" value="Genomic_DNA"/>
</dbReference>
<dbReference type="HOGENOM" id="CLU_009116_1_0_9"/>
<feature type="binding site" evidence="17">
    <location>
        <begin position="11"/>
        <end position="18"/>
    </location>
    <ligand>
        <name>NADP(+)</name>
        <dbReference type="ChEBI" id="CHEBI:58349"/>
    </ligand>
</feature>
<dbReference type="PROSITE" id="PS01042">
    <property type="entry name" value="HOMOSER_DHGENASE"/>
    <property type="match status" value="1"/>
</dbReference>
<keyword evidence="8 18" id="KW-0791">Threonine biosynthesis</keyword>
<evidence type="ECO:0000256" key="17">
    <source>
        <dbReference type="PIRSR" id="PIRSR000098-2"/>
    </source>
</evidence>
<dbReference type="EC" id="1.1.1.3" evidence="5 18"/>
<dbReference type="PIRSF" id="PIRSF000098">
    <property type="entry name" value="Homoser_dehydrog"/>
    <property type="match status" value="1"/>
</dbReference>
<dbReference type="UniPathway" id="UPA00051">
    <property type="reaction ID" value="UER00465"/>
</dbReference>
<dbReference type="SUPFAM" id="SSF55021">
    <property type="entry name" value="ACT-like"/>
    <property type="match status" value="1"/>
</dbReference>
<protein>
    <recommendedName>
        <fullName evidence="6 18">Homoserine dehydrogenase</fullName>
        <ecNumber evidence="5 18">1.1.1.3</ecNumber>
    </recommendedName>
</protein>